<dbReference type="GO" id="GO:0046872">
    <property type="term" value="F:metal ion binding"/>
    <property type="evidence" value="ECO:0007669"/>
    <property type="project" value="UniProtKB-KW"/>
</dbReference>
<feature type="binding site" evidence="1">
    <location>
        <position position="113"/>
    </location>
    <ligand>
        <name>Mg(2+)</name>
        <dbReference type="ChEBI" id="CHEBI:18420"/>
    </ligand>
</feature>
<feature type="binding site" evidence="1">
    <location>
        <begin position="90"/>
        <end position="93"/>
    </location>
    <ligand>
        <name>substrate</name>
    </ligand>
</feature>
<evidence type="ECO:0008006" key="3">
    <source>
        <dbReference type="Google" id="ProtNLM"/>
    </source>
</evidence>
<dbReference type="Pfam" id="PF03737">
    <property type="entry name" value="RraA-like"/>
    <property type="match status" value="1"/>
</dbReference>
<protein>
    <recommendedName>
        <fullName evidence="3">Dimethylmenaquinone methyltransferase</fullName>
    </recommendedName>
</protein>
<evidence type="ECO:0000256" key="1">
    <source>
        <dbReference type="PIRSR" id="PIRSR605493-1"/>
    </source>
</evidence>
<dbReference type="CDD" id="cd16841">
    <property type="entry name" value="RraA_family"/>
    <property type="match status" value="1"/>
</dbReference>
<sequence length="220" mass="23578">MLCQTLRSRLLRVDGCAVCDASLKAARVVSTVRPLKLGYKMVGVARTVSIRGDFLTVLQAIRDAKVGEVLMIDAGLHENDQWPNTGGMFGELLAAEAQRKELAGLVIDGNVRDTAAQRTLSIPIFSRGTHPNAGTATTLYQTQVPVSMGGVDVHPGDVVLGDDDGIIVATLEELEGWLPKAEEIVATESAVFRRVQGGQPLLEQPEFAALAGRLPPLEQR</sequence>
<name>A0A7S3C4I8_9EUKA</name>
<evidence type="ECO:0000313" key="2">
    <source>
        <dbReference type="EMBL" id="CAE0152208.1"/>
    </source>
</evidence>
<keyword evidence="1" id="KW-0460">Magnesium</keyword>
<keyword evidence="1" id="KW-0479">Metal-binding</keyword>
<gene>
    <name evidence="2" type="ORF">HERI1096_LOCUS39355</name>
</gene>
<feature type="binding site" evidence="1">
    <location>
        <position position="112"/>
    </location>
    <ligand>
        <name>substrate</name>
    </ligand>
</feature>
<dbReference type="InterPro" id="IPR005493">
    <property type="entry name" value="RraA/RraA-like"/>
</dbReference>
<organism evidence="2">
    <name type="scientific">Haptolina ericina</name>
    <dbReference type="NCBI Taxonomy" id="156174"/>
    <lineage>
        <taxon>Eukaryota</taxon>
        <taxon>Haptista</taxon>
        <taxon>Haptophyta</taxon>
        <taxon>Prymnesiophyceae</taxon>
        <taxon>Prymnesiales</taxon>
        <taxon>Prymnesiaceae</taxon>
        <taxon>Haptolina</taxon>
    </lineage>
</organism>
<reference evidence="2" key="1">
    <citation type="submission" date="2021-01" db="EMBL/GenBank/DDBJ databases">
        <authorList>
            <person name="Corre E."/>
            <person name="Pelletier E."/>
            <person name="Niang G."/>
            <person name="Scheremetjew M."/>
            <person name="Finn R."/>
            <person name="Kale V."/>
            <person name="Holt S."/>
            <person name="Cochrane G."/>
            <person name="Meng A."/>
            <person name="Brown T."/>
            <person name="Cohen L."/>
        </authorList>
    </citation>
    <scope>NUCLEOTIDE SEQUENCE</scope>
    <source>
        <strain evidence="2">CCMP281</strain>
    </source>
</reference>
<dbReference type="SUPFAM" id="SSF89562">
    <property type="entry name" value="RraA-like"/>
    <property type="match status" value="1"/>
</dbReference>
<dbReference type="AlphaFoldDB" id="A0A7S3C4I8"/>
<comment type="cofactor">
    <cofactor evidence="1">
        <name>Mg(2+)</name>
        <dbReference type="ChEBI" id="CHEBI:18420"/>
    </cofactor>
</comment>
<dbReference type="PANTHER" id="PTHR33254">
    <property type="entry name" value="4-HYDROXY-4-METHYL-2-OXOGLUTARATE ALDOLASE 3-RELATED"/>
    <property type="match status" value="1"/>
</dbReference>
<dbReference type="EMBL" id="HBHX01071175">
    <property type="protein sequence ID" value="CAE0152208.1"/>
    <property type="molecule type" value="Transcribed_RNA"/>
</dbReference>
<dbReference type="PANTHER" id="PTHR33254:SF4">
    <property type="entry name" value="4-HYDROXY-4-METHYL-2-OXOGLUTARATE ALDOLASE 3-RELATED"/>
    <property type="match status" value="1"/>
</dbReference>
<accession>A0A7S3C4I8</accession>
<proteinExistence type="predicted"/>
<dbReference type="InterPro" id="IPR036704">
    <property type="entry name" value="RraA/RraA-like_sf"/>
</dbReference>
<dbReference type="Gene3D" id="3.50.30.40">
    <property type="entry name" value="Ribonuclease E inhibitor RraA/RraA-like"/>
    <property type="match status" value="1"/>
</dbReference>